<dbReference type="EMBL" id="GBXM01020529">
    <property type="protein sequence ID" value="JAH88048.1"/>
    <property type="molecule type" value="Transcribed_RNA"/>
</dbReference>
<accession>A0A0E9WEX9</accession>
<proteinExistence type="predicted"/>
<protein>
    <submittedName>
        <fullName evidence="1">Uncharacterized protein</fullName>
    </submittedName>
</protein>
<organism evidence="1">
    <name type="scientific">Anguilla anguilla</name>
    <name type="common">European freshwater eel</name>
    <name type="synonym">Muraena anguilla</name>
    <dbReference type="NCBI Taxonomy" id="7936"/>
    <lineage>
        <taxon>Eukaryota</taxon>
        <taxon>Metazoa</taxon>
        <taxon>Chordata</taxon>
        <taxon>Craniata</taxon>
        <taxon>Vertebrata</taxon>
        <taxon>Euteleostomi</taxon>
        <taxon>Actinopterygii</taxon>
        <taxon>Neopterygii</taxon>
        <taxon>Teleostei</taxon>
        <taxon>Anguilliformes</taxon>
        <taxon>Anguillidae</taxon>
        <taxon>Anguilla</taxon>
    </lineage>
</organism>
<sequence>MQQGEHPAAYASRLWEAFSDYRWYATFNPTRPYFQVYIDFTE</sequence>
<reference evidence="1" key="1">
    <citation type="submission" date="2014-11" db="EMBL/GenBank/DDBJ databases">
        <authorList>
            <person name="Amaro Gonzalez C."/>
        </authorList>
    </citation>
    <scope>NUCLEOTIDE SEQUENCE</scope>
</reference>
<dbReference type="AlphaFoldDB" id="A0A0E9WEX9"/>
<reference evidence="1" key="2">
    <citation type="journal article" date="2015" name="Fish Shellfish Immunol.">
        <title>Early steps in the European eel (Anguilla anguilla)-Vibrio vulnificus interaction in the gills: Role of the RtxA13 toxin.</title>
        <authorList>
            <person name="Callol A."/>
            <person name="Pajuelo D."/>
            <person name="Ebbesson L."/>
            <person name="Teles M."/>
            <person name="MacKenzie S."/>
            <person name="Amaro C."/>
        </authorList>
    </citation>
    <scope>NUCLEOTIDE SEQUENCE</scope>
</reference>
<name>A0A0E9WEX9_ANGAN</name>
<evidence type="ECO:0000313" key="1">
    <source>
        <dbReference type="EMBL" id="JAH88048.1"/>
    </source>
</evidence>